<name>A0A6J7QDY7_9ZZZZ</name>
<evidence type="ECO:0000313" key="3">
    <source>
        <dbReference type="EMBL" id="CAB5015281.1"/>
    </source>
</evidence>
<accession>A0A6J7QDY7</accession>
<dbReference type="InterPro" id="IPR029228">
    <property type="entry name" value="Alkyl_sulf_dimr"/>
</dbReference>
<dbReference type="PANTHER" id="PTHR43223:SF2">
    <property type="entry name" value="METALLO-BETA-LACTAMASE DOMAIN-CONTAINING PROTEIN"/>
    <property type="match status" value="1"/>
</dbReference>
<dbReference type="Pfam" id="PF14863">
    <property type="entry name" value="Alkyl_sulf_dimr"/>
    <property type="match status" value="1"/>
</dbReference>
<organism evidence="3">
    <name type="scientific">freshwater metagenome</name>
    <dbReference type="NCBI Taxonomy" id="449393"/>
    <lineage>
        <taxon>unclassified sequences</taxon>
        <taxon>metagenomes</taxon>
        <taxon>ecological metagenomes</taxon>
    </lineage>
</organism>
<dbReference type="AlphaFoldDB" id="A0A6J7QDY7"/>
<dbReference type="InterPro" id="IPR036866">
    <property type="entry name" value="RibonucZ/Hydroxyglut_hydro"/>
</dbReference>
<dbReference type="Gene3D" id="3.60.15.30">
    <property type="entry name" value="Metallo-beta-lactamase domain"/>
    <property type="match status" value="1"/>
</dbReference>
<dbReference type="SMART" id="SM00849">
    <property type="entry name" value="Lactamase_B"/>
    <property type="match status" value="1"/>
</dbReference>
<proteinExistence type="predicted"/>
<feature type="domain" description="Metallo-beta-lactamase" evidence="1">
    <location>
        <begin position="44"/>
        <end position="242"/>
    </location>
</feature>
<dbReference type="InterPro" id="IPR001279">
    <property type="entry name" value="Metallo-B-lactamas"/>
</dbReference>
<dbReference type="EMBL" id="CAFBLT010000001">
    <property type="protein sequence ID" value="CAB4878158.1"/>
    <property type="molecule type" value="Genomic_DNA"/>
</dbReference>
<dbReference type="PANTHER" id="PTHR43223">
    <property type="entry name" value="ALKYL/ARYL-SULFATASE"/>
    <property type="match status" value="1"/>
</dbReference>
<gene>
    <name evidence="2" type="ORF">UFOPK3427_01266</name>
    <name evidence="3" type="ORF">UFOPK4112_00554</name>
</gene>
<dbReference type="Gene3D" id="1.25.40.880">
    <property type="entry name" value="Alkyl sulfatase, dimerisation domain"/>
    <property type="match status" value="1"/>
</dbReference>
<dbReference type="EMBL" id="CAFBPM010000004">
    <property type="protein sequence ID" value="CAB5015281.1"/>
    <property type="molecule type" value="Genomic_DNA"/>
</dbReference>
<protein>
    <submittedName>
        <fullName evidence="3">Unannotated protein</fullName>
    </submittedName>
</protein>
<dbReference type="Pfam" id="PF00753">
    <property type="entry name" value="Lactamase_B"/>
    <property type="match status" value="1"/>
</dbReference>
<dbReference type="InterPro" id="IPR038536">
    <property type="entry name" value="Alkyl/aryl-sulf_dimr_sf"/>
</dbReference>
<evidence type="ECO:0000259" key="1">
    <source>
        <dbReference type="SMART" id="SM00849"/>
    </source>
</evidence>
<dbReference type="SUPFAM" id="SSF56281">
    <property type="entry name" value="Metallo-hydrolase/oxidoreductase"/>
    <property type="match status" value="1"/>
</dbReference>
<dbReference type="InterPro" id="IPR052195">
    <property type="entry name" value="Bact_Alkyl/Aryl-Sulfatase"/>
</dbReference>
<evidence type="ECO:0000313" key="2">
    <source>
        <dbReference type="EMBL" id="CAB4878158.1"/>
    </source>
</evidence>
<sequence>MADDVLELADKLWRGEVTTADVHPVGHLGGLAEVTDGVAFVPTFANVSAIDTDDGLLLVDTGSAVVAQLIHEELRRWNDKRLHTAIYSHGHIDHVFGVPVWEAESKANGWAAPVVYAHEHLPRRFDRYILTNGYNEIINRRQFGVDNLVWPTEYRYPDETYVDDHHLTIGGLDIELVHEKGETDDATVTWIPERRVLCCGDLFIWASPNAGNPQKVQRFPQEWAAALRRMIELKPEYLLPGHGLPVVGEARVHQALDETAYYLESIVEQTLAFMNSGARLDEALHAVSPPAELAERPYLKPVYDEPEFIVRNIWRLYGGWWDGNPASLKPSPDKVLAGELADLSGGASVLADRALALADLAKEAPERREADAALRLAGHLAEMAWLASPDDSGIQAAKQAVFSLRAEHATSTMAQGVFRWAARESSSDQG</sequence>
<dbReference type="GO" id="GO:0046983">
    <property type="term" value="F:protein dimerization activity"/>
    <property type="evidence" value="ECO:0007669"/>
    <property type="project" value="InterPro"/>
</dbReference>
<reference evidence="3" key="1">
    <citation type="submission" date="2020-05" db="EMBL/GenBank/DDBJ databases">
        <authorList>
            <person name="Chiriac C."/>
            <person name="Salcher M."/>
            <person name="Ghai R."/>
            <person name="Kavagutti S V."/>
        </authorList>
    </citation>
    <scope>NUCLEOTIDE SEQUENCE</scope>
</reference>